<dbReference type="PANTHER" id="PTHR43353:SF5">
    <property type="entry name" value="SUCCINATE-SEMIALDEHYDE DEHYDROGENASE, MITOCHONDRIAL"/>
    <property type="match status" value="1"/>
</dbReference>
<dbReference type="Gene3D" id="3.40.605.10">
    <property type="entry name" value="Aldehyde Dehydrogenase, Chain A, domain 1"/>
    <property type="match status" value="1"/>
</dbReference>
<organism evidence="3 4">
    <name type="scientific">Carnobacterium inhibens</name>
    <dbReference type="NCBI Taxonomy" id="147709"/>
    <lineage>
        <taxon>Bacteria</taxon>
        <taxon>Bacillati</taxon>
        <taxon>Bacillota</taxon>
        <taxon>Bacilli</taxon>
        <taxon>Lactobacillales</taxon>
        <taxon>Carnobacteriaceae</taxon>
        <taxon>Carnobacterium</taxon>
    </lineage>
</organism>
<evidence type="ECO:0000313" key="4">
    <source>
        <dbReference type="Proteomes" id="UP000638836"/>
    </source>
</evidence>
<evidence type="ECO:0000313" key="3">
    <source>
        <dbReference type="EMBL" id="MBC9826267.1"/>
    </source>
</evidence>
<evidence type="ECO:0000256" key="1">
    <source>
        <dbReference type="ARBA" id="ARBA00023002"/>
    </source>
</evidence>
<sequence>MILVVKTREKLPKIQTGLYINGQWVEGSLEKKAVHNPATKEELIKVSQGGEEETQHAIQAAKEAFPKWSGMELAERVKLIHAIADKIEEKTEQLALIMTLEQGKPLKESRAEILTDSQNLHWSAEEARRIYGETIPAPNNHKYEVKKQPVGVVGAITPWNFPSNMIVRKIAPAIAAGCTVILKPASSTPLSAIAIFEIFHEVGLPAGVANLIVGPSSKIGKTLTDSNDVRKLTFTGSTEVGKMLYEQSAQTMKKISFELGGHAPFIVFEDADIEDAVETLVAMKFRNNGQACTSPNRIFVSKAIKQEFVEQLSAAVEKVTVGNGLDDVMAGPLINGEAVETVQAQVDDAKAKGAKVLAGGGPLTEGDYANGYFYAPTILDAVTTEMDIFYEETFGPVIPLIDFEEEDEVIKMANDTHFGLASYFFTKDLRRAEVVSDALEYGLVGINNTAISTSEAPFGGVKHSGVGRENGSYGIEEYLEIKFVHTKYPK</sequence>
<reference evidence="3 4" key="1">
    <citation type="journal article" date="2020" name="Microorganisms">
        <title>New Insight into Antimicrobial Compounds from Food and Marine-Sourced Carnobacterium Species through Phenotype and Genome Analyses.</title>
        <authorList>
            <person name="Begrem S."/>
            <person name="Ivaniuk F."/>
            <person name="Gigout-Chevalier F."/>
            <person name="Kolypczuk L."/>
            <person name="Bonnetot S."/>
            <person name="Leroi F."/>
            <person name="Grovel O."/>
            <person name="Delbarre-Ladrat C."/>
            <person name="Passerini D."/>
        </authorList>
    </citation>
    <scope>NUCLEOTIDE SEQUENCE [LARGE SCALE GENOMIC DNA]</scope>
    <source>
        <strain evidence="3 4">MIP2551</strain>
    </source>
</reference>
<keyword evidence="4" id="KW-1185">Reference proteome</keyword>
<name>A0ABR7TFP3_9LACT</name>
<dbReference type="CDD" id="cd07103">
    <property type="entry name" value="ALDH_F5_SSADH_GabD"/>
    <property type="match status" value="1"/>
</dbReference>
<gene>
    <name evidence="3" type="ORF">GLO26_10775</name>
</gene>
<dbReference type="RefSeq" id="WP_081701932.1">
    <property type="nucleotide sequence ID" value="NZ_JBELZU010000027.1"/>
</dbReference>
<dbReference type="InterPro" id="IPR016161">
    <property type="entry name" value="Ald_DH/histidinol_DH"/>
</dbReference>
<proteinExistence type="predicted"/>
<feature type="domain" description="Aldehyde dehydrogenase" evidence="2">
    <location>
        <begin position="24"/>
        <end position="484"/>
    </location>
</feature>
<dbReference type="InterPro" id="IPR050740">
    <property type="entry name" value="Aldehyde_DH_Superfamily"/>
</dbReference>
<accession>A0ABR7TFP3</accession>
<protein>
    <submittedName>
        <fullName evidence="3">Aldehyde dehydrogenase family protein</fullName>
    </submittedName>
</protein>
<dbReference type="Pfam" id="PF00171">
    <property type="entry name" value="Aldedh"/>
    <property type="match status" value="1"/>
</dbReference>
<dbReference type="InterPro" id="IPR016163">
    <property type="entry name" value="Ald_DH_C"/>
</dbReference>
<dbReference type="EMBL" id="WNJQ01000015">
    <property type="protein sequence ID" value="MBC9826267.1"/>
    <property type="molecule type" value="Genomic_DNA"/>
</dbReference>
<keyword evidence="1" id="KW-0560">Oxidoreductase</keyword>
<dbReference type="SUPFAM" id="SSF53720">
    <property type="entry name" value="ALDH-like"/>
    <property type="match status" value="1"/>
</dbReference>
<evidence type="ECO:0000259" key="2">
    <source>
        <dbReference type="Pfam" id="PF00171"/>
    </source>
</evidence>
<dbReference type="Gene3D" id="3.40.309.10">
    <property type="entry name" value="Aldehyde Dehydrogenase, Chain A, domain 2"/>
    <property type="match status" value="1"/>
</dbReference>
<dbReference type="Proteomes" id="UP000638836">
    <property type="component" value="Unassembled WGS sequence"/>
</dbReference>
<dbReference type="InterPro" id="IPR016162">
    <property type="entry name" value="Ald_DH_N"/>
</dbReference>
<dbReference type="InterPro" id="IPR015590">
    <property type="entry name" value="Aldehyde_DH_dom"/>
</dbReference>
<dbReference type="PANTHER" id="PTHR43353">
    <property type="entry name" value="SUCCINATE-SEMIALDEHYDE DEHYDROGENASE, MITOCHONDRIAL"/>
    <property type="match status" value="1"/>
</dbReference>
<comment type="caution">
    <text evidence="3">The sequence shown here is derived from an EMBL/GenBank/DDBJ whole genome shotgun (WGS) entry which is preliminary data.</text>
</comment>